<keyword evidence="1" id="KW-0732">Signal</keyword>
<dbReference type="SUPFAM" id="SSF50494">
    <property type="entry name" value="Trypsin-like serine proteases"/>
    <property type="match status" value="1"/>
</dbReference>
<comment type="caution">
    <text evidence="3">The sequence shown here is derived from an EMBL/GenBank/DDBJ whole genome shotgun (WGS) entry which is preliminary data.</text>
</comment>
<dbReference type="OrthoDB" id="248175at2"/>
<proteinExistence type="predicted"/>
<evidence type="ECO:0000256" key="1">
    <source>
        <dbReference type="SAM" id="SignalP"/>
    </source>
</evidence>
<feature type="signal peptide" evidence="1">
    <location>
        <begin position="1"/>
        <end position="20"/>
    </location>
</feature>
<dbReference type="GO" id="GO:0004252">
    <property type="term" value="F:serine-type endopeptidase activity"/>
    <property type="evidence" value="ECO:0007669"/>
    <property type="project" value="InterPro"/>
</dbReference>
<dbReference type="PROSITE" id="PS50106">
    <property type="entry name" value="PDZ"/>
    <property type="match status" value="1"/>
</dbReference>
<keyword evidence="3" id="KW-0645">Protease</keyword>
<gene>
    <name evidence="3" type="primary">hhoB</name>
    <name evidence="3" type="ORF">KOR34_04550</name>
</gene>
<keyword evidence="4" id="KW-1185">Reference proteome</keyword>
<dbReference type="Pfam" id="PF13365">
    <property type="entry name" value="Trypsin_2"/>
    <property type="match status" value="1"/>
</dbReference>
<dbReference type="SUPFAM" id="SSF50156">
    <property type="entry name" value="PDZ domain-like"/>
    <property type="match status" value="1"/>
</dbReference>
<dbReference type="AlphaFoldDB" id="A0A5C5VCY6"/>
<dbReference type="PRINTS" id="PR00834">
    <property type="entry name" value="PROTEASES2C"/>
</dbReference>
<evidence type="ECO:0000313" key="4">
    <source>
        <dbReference type="Proteomes" id="UP000316714"/>
    </source>
</evidence>
<dbReference type="Gene3D" id="2.40.10.120">
    <property type="match status" value="1"/>
</dbReference>
<feature type="chain" id="PRO_5022673974" evidence="1">
    <location>
        <begin position="21"/>
        <end position="554"/>
    </location>
</feature>
<evidence type="ECO:0000313" key="3">
    <source>
        <dbReference type="EMBL" id="TWT35562.1"/>
    </source>
</evidence>
<accession>A0A5C5VCY6</accession>
<keyword evidence="3" id="KW-0378">Hydrolase</keyword>
<protein>
    <submittedName>
        <fullName evidence="3">Putative serine protease HhoB</fullName>
    </submittedName>
</protein>
<dbReference type="InterPro" id="IPR001478">
    <property type="entry name" value="PDZ"/>
</dbReference>
<organism evidence="3 4">
    <name type="scientific">Posidoniimonas corsicana</name>
    <dbReference type="NCBI Taxonomy" id="1938618"/>
    <lineage>
        <taxon>Bacteria</taxon>
        <taxon>Pseudomonadati</taxon>
        <taxon>Planctomycetota</taxon>
        <taxon>Planctomycetia</taxon>
        <taxon>Pirellulales</taxon>
        <taxon>Lacipirellulaceae</taxon>
        <taxon>Posidoniimonas</taxon>
    </lineage>
</organism>
<dbReference type="PANTHER" id="PTHR43019">
    <property type="entry name" value="SERINE ENDOPROTEASE DEGS"/>
    <property type="match status" value="1"/>
</dbReference>
<dbReference type="InterPro" id="IPR001940">
    <property type="entry name" value="Peptidase_S1C"/>
</dbReference>
<feature type="domain" description="PDZ" evidence="2">
    <location>
        <begin position="245"/>
        <end position="314"/>
    </location>
</feature>
<dbReference type="InterPro" id="IPR036034">
    <property type="entry name" value="PDZ_sf"/>
</dbReference>
<dbReference type="Pfam" id="PF13180">
    <property type="entry name" value="PDZ_2"/>
    <property type="match status" value="1"/>
</dbReference>
<dbReference type="PANTHER" id="PTHR43019:SF62">
    <property type="entry name" value="SERINE ENDOPROTEASE DEGS"/>
    <property type="match status" value="1"/>
</dbReference>
<sequence precursor="true">MWMKRLLPLVLFATPLLTRASGPELHPLLLQAERSRVQAVDKVTPATIAVFDNKGEGGGSGVIIRSDGLAVTNFHVVAPCGPFMSCGLPDGTVVPAVLLGLDPPGDVALIRLLDDREYPVAEIGDSDSAAAGDEVYVVGNPFLLAEDLQPTVTHGVLSGVHRYQYPADTILEYADCLQTDAAINPGNSGGPLYNARGQLIGVNGRASFEKRGRVNVGVGYAISINQVMRFVSALESGRVVDHARLGLTVRTLGRRRVVIDAIDSDSDAFRRGLRYGDQVLRVAGRDVGSANEVQNIIATYPPGSRLAVRVRRPGEEPFEARVRLERAHAPGRLESIVEEQLAKLSGDPPVAHAYEARPGFANYLVNRTRRDQIVQACPQRVEAATDQPWNLSGRDDTRGTVVMRLASDRASFASDRGEYWIDPTEDLSGQRDPPGSGGLLAALSLWRTLLTAGPDGLQDCYYLGQLPRGGDEQSMECIVANHNGARAEFYFVPKDLRLARVEYFGDDESDPCVVRFEQDADGPGPGAQRVVVSVGESTWLNLRQVKLSTTGEAP</sequence>
<dbReference type="EMBL" id="SIHJ01000001">
    <property type="protein sequence ID" value="TWT35562.1"/>
    <property type="molecule type" value="Genomic_DNA"/>
</dbReference>
<dbReference type="Proteomes" id="UP000316714">
    <property type="component" value="Unassembled WGS sequence"/>
</dbReference>
<dbReference type="SMART" id="SM00228">
    <property type="entry name" value="PDZ"/>
    <property type="match status" value="1"/>
</dbReference>
<dbReference type="Gene3D" id="2.30.42.10">
    <property type="match status" value="1"/>
</dbReference>
<name>A0A5C5VCY6_9BACT</name>
<dbReference type="GO" id="GO:0006508">
    <property type="term" value="P:proteolysis"/>
    <property type="evidence" value="ECO:0007669"/>
    <property type="project" value="UniProtKB-KW"/>
</dbReference>
<reference evidence="3 4" key="1">
    <citation type="submission" date="2019-02" db="EMBL/GenBank/DDBJ databases">
        <title>Deep-cultivation of Planctomycetes and their phenomic and genomic characterization uncovers novel biology.</title>
        <authorList>
            <person name="Wiegand S."/>
            <person name="Jogler M."/>
            <person name="Boedeker C."/>
            <person name="Pinto D."/>
            <person name="Vollmers J."/>
            <person name="Rivas-Marin E."/>
            <person name="Kohn T."/>
            <person name="Peeters S.H."/>
            <person name="Heuer A."/>
            <person name="Rast P."/>
            <person name="Oberbeckmann S."/>
            <person name="Bunk B."/>
            <person name="Jeske O."/>
            <person name="Meyerdierks A."/>
            <person name="Storesund J.E."/>
            <person name="Kallscheuer N."/>
            <person name="Luecker S."/>
            <person name="Lage O.M."/>
            <person name="Pohl T."/>
            <person name="Merkel B.J."/>
            <person name="Hornburger P."/>
            <person name="Mueller R.-W."/>
            <person name="Bruemmer F."/>
            <person name="Labrenz M."/>
            <person name="Spormann A.M."/>
            <person name="Op Den Camp H."/>
            <person name="Overmann J."/>
            <person name="Amann R."/>
            <person name="Jetten M.S.M."/>
            <person name="Mascher T."/>
            <person name="Medema M.H."/>
            <person name="Devos D.P."/>
            <person name="Kaster A.-K."/>
            <person name="Ovreas L."/>
            <person name="Rohde M."/>
            <person name="Galperin M.Y."/>
            <person name="Jogler C."/>
        </authorList>
    </citation>
    <scope>NUCLEOTIDE SEQUENCE [LARGE SCALE GENOMIC DNA]</scope>
    <source>
        <strain evidence="3 4">KOR34</strain>
    </source>
</reference>
<dbReference type="InterPro" id="IPR009003">
    <property type="entry name" value="Peptidase_S1_PA"/>
</dbReference>
<evidence type="ECO:0000259" key="2">
    <source>
        <dbReference type="PROSITE" id="PS50106"/>
    </source>
</evidence>